<dbReference type="SUPFAM" id="SSF55120">
    <property type="entry name" value="Pseudouridine synthase"/>
    <property type="match status" value="1"/>
</dbReference>
<dbReference type="PROSITE" id="PS01129">
    <property type="entry name" value="PSI_RLU"/>
    <property type="match status" value="1"/>
</dbReference>
<dbReference type="InterPro" id="IPR020103">
    <property type="entry name" value="PsdUridine_synth_cat_dom_sf"/>
</dbReference>
<dbReference type="InterPro" id="IPR006145">
    <property type="entry name" value="PsdUridine_synth_RsuA/RluA"/>
</dbReference>
<dbReference type="GO" id="GO:0000455">
    <property type="term" value="P:enzyme-directed rRNA pseudouridine synthesis"/>
    <property type="evidence" value="ECO:0007669"/>
    <property type="project" value="TreeGrafter"/>
</dbReference>
<accession>A0A0F9KI63</accession>
<dbReference type="CDD" id="cd02869">
    <property type="entry name" value="PseudoU_synth_RluA_like"/>
    <property type="match status" value="1"/>
</dbReference>
<dbReference type="PANTHER" id="PTHR21600">
    <property type="entry name" value="MITOCHONDRIAL RNA PSEUDOURIDINE SYNTHASE"/>
    <property type="match status" value="1"/>
</dbReference>
<dbReference type="Gene3D" id="3.30.2350.10">
    <property type="entry name" value="Pseudouridine synthase"/>
    <property type="match status" value="1"/>
</dbReference>
<name>A0A0F9KI63_9ZZZZ</name>
<dbReference type="EMBL" id="LAZR01007965">
    <property type="protein sequence ID" value="KKM81784.1"/>
    <property type="molecule type" value="Genomic_DNA"/>
</dbReference>
<organism evidence="2">
    <name type="scientific">marine sediment metagenome</name>
    <dbReference type="NCBI Taxonomy" id="412755"/>
    <lineage>
        <taxon>unclassified sequences</taxon>
        <taxon>metagenomes</taxon>
        <taxon>ecological metagenomes</taxon>
    </lineage>
</organism>
<dbReference type="GO" id="GO:0003723">
    <property type="term" value="F:RNA binding"/>
    <property type="evidence" value="ECO:0007669"/>
    <property type="project" value="InterPro"/>
</dbReference>
<dbReference type="Pfam" id="PF00849">
    <property type="entry name" value="PseudoU_synth_2"/>
    <property type="match status" value="1"/>
</dbReference>
<feature type="domain" description="Pseudouridine synthase RsuA/RluA-like" evidence="1">
    <location>
        <begin position="10"/>
        <end position="123"/>
    </location>
</feature>
<dbReference type="PANTHER" id="PTHR21600:SF92">
    <property type="entry name" value="RIBOSOMAL LARGE SUBUNIT PSEUDOURIDINE SYNTHASE C"/>
    <property type="match status" value="1"/>
</dbReference>
<reference evidence="2" key="1">
    <citation type="journal article" date="2015" name="Nature">
        <title>Complex archaea that bridge the gap between prokaryotes and eukaryotes.</title>
        <authorList>
            <person name="Spang A."/>
            <person name="Saw J.H."/>
            <person name="Jorgensen S.L."/>
            <person name="Zaremba-Niedzwiedzka K."/>
            <person name="Martijn J."/>
            <person name="Lind A.E."/>
            <person name="van Eijk R."/>
            <person name="Schleper C."/>
            <person name="Guy L."/>
            <person name="Ettema T.J."/>
        </authorList>
    </citation>
    <scope>NUCLEOTIDE SEQUENCE</scope>
</reference>
<dbReference type="GO" id="GO:0160141">
    <property type="term" value="F:23S rRNA pseudouridine(955/2504/2580) synthase activity"/>
    <property type="evidence" value="ECO:0007669"/>
    <property type="project" value="UniProtKB-EC"/>
</dbReference>
<comment type="caution">
    <text evidence="2">The sequence shown here is derived from an EMBL/GenBank/DDBJ whole genome shotgun (WGS) entry which is preliminary data.</text>
</comment>
<feature type="non-terminal residue" evidence="2">
    <location>
        <position position="136"/>
    </location>
</feature>
<dbReference type="InterPro" id="IPR050188">
    <property type="entry name" value="RluA_PseudoU_synthase"/>
</dbReference>
<evidence type="ECO:0000259" key="1">
    <source>
        <dbReference type="Pfam" id="PF00849"/>
    </source>
</evidence>
<sequence>MRVIRPELPYLELVHRLDRDTSGCLLLAKNRDTVINLQQQMINHDINKRYLTLLKGSWGQDERLVEQPLLKNTVTSGERMVRIDPEGKYAKTLFIPVESFAQAQLTEVVLYTGRTHQIRVHANYLNSPLAGDDKYG</sequence>
<proteinExistence type="predicted"/>
<evidence type="ECO:0000313" key="2">
    <source>
        <dbReference type="EMBL" id="KKM81784.1"/>
    </source>
</evidence>
<dbReference type="AlphaFoldDB" id="A0A0F9KI63"/>
<protein>
    <recommendedName>
        <fullName evidence="1">Pseudouridine synthase RsuA/RluA-like domain-containing protein</fullName>
    </recommendedName>
</protein>
<gene>
    <name evidence="2" type="ORF">LCGC14_1326360</name>
</gene>
<dbReference type="InterPro" id="IPR006224">
    <property type="entry name" value="PsdUridine_synth_RluA-like_CS"/>
</dbReference>